<dbReference type="PROSITE" id="PS51464">
    <property type="entry name" value="SIS"/>
    <property type="match status" value="1"/>
</dbReference>
<dbReference type="SUPFAM" id="SSF46689">
    <property type="entry name" value="Homeodomain-like"/>
    <property type="match status" value="1"/>
</dbReference>
<accession>A0A0M4LG95</accession>
<dbReference type="Proteomes" id="UP000067206">
    <property type="component" value="Chromosome"/>
</dbReference>
<dbReference type="PANTHER" id="PTHR30514:SF1">
    <property type="entry name" value="HTH-TYPE TRANSCRIPTIONAL REGULATOR HEXR-RELATED"/>
    <property type="match status" value="1"/>
</dbReference>
<dbReference type="Gene3D" id="1.10.10.10">
    <property type="entry name" value="Winged helix-like DNA-binding domain superfamily/Winged helix DNA-binding domain"/>
    <property type="match status" value="1"/>
</dbReference>
<dbReference type="CDD" id="cd05013">
    <property type="entry name" value="SIS_RpiR"/>
    <property type="match status" value="1"/>
</dbReference>
<evidence type="ECO:0000313" key="5">
    <source>
        <dbReference type="Proteomes" id="UP000067206"/>
    </source>
</evidence>
<dbReference type="InterPro" id="IPR046348">
    <property type="entry name" value="SIS_dom_sf"/>
</dbReference>
<dbReference type="Gene3D" id="3.40.50.10490">
    <property type="entry name" value="Glucose-6-phosphate isomerase like protein, domain 1"/>
    <property type="match status" value="1"/>
</dbReference>
<dbReference type="SUPFAM" id="SSF53697">
    <property type="entry name" value="SIS domain"/>
    <property type="match status" value="1"/>
</dbReference>
<dbReference type="GO" id="GO:1901135">
    <property type="term" value="P:carbohydrate derivative metabolic process"/>
    <property type="evidence" value="ECO:0007669"/>
    <property type="project" value="InterPro"/>
</dbReference>
<dbReference type="InterPro" id="IPR009057">
    <property type="entry name" value="Homeodomain-like_sf"/>
</dbReference>
<dbReference type="InterPro" id="IPR047640">
    <property type="entry name" value="RpiR-like"/>
</dbReference>
<protein>
    <submittedName>
        <fullName evidence="4">Putative transcriptional regulator</fullName>
    </submittedName>
</protein>
<organism evidence="4 5">
    <name type="scientific">Bifidobacterium longum subsp. infantis</name>
    <dbReference type="NCBI Taxonomy" id="1682"/>
    <lineage>
        <taxon>Bacteria</taxon>
        <taxon>Bacillati</taxon>
        <taxon>Actinomycetota</taxon>
        <taxon>Actinomycetes</taxon>
        <taxon>Bifidobacteriales</taxon>
        <taxon>Bifidobacteriaceae</taxon>
        <taxon>Bifidobacterium</taxon>
    </lineage>
</organism>
<proteinExistence type="predicted"/>
<evidence type="ECO:0000256" key="2">
    <source>
        <dbReference type="ARBA" id="ARBA00023125"/>
    </source>
</evidence>
<dbReference type="GO" id="GO:0003677">
    <property type="term" value="F:DNA binding"/>
    <property type="evidence" value="ECO:0007669"/>
    <property type="project" value="UniProtKB-KW"/>
</dbReference>
<evidence type="ECO:0000313" key="4">
    <source>
        <dbReference type="EMBL" id="ALE08733.1"/>
    </source>
</evidence>
<name>A0A0M4LG95_BIFLI</name>
<evidence type="ECO:0000256" key="1">
    <source>
        <dbReference type="ARBA" id="ARBA00023015"/>
    </source>
</evidence>
<dbReference type="PROSITE" id="PS51071">
    <property type="entry name" value="HTH_RPIR"/>
    <property type="match status" value="1"/>
</dbReference>
<dbReference type="PATRIC" id="fig|1682.24.peg.653"/>
<dbReference type="RefSeq" id="WP_060620327.1">
    <property type="nucleotide sequence ID" value="NZ_CP010411.1"/>
</dbReference>
<evidence type="ECO:0000256" key="3">
    <source>
        <dbReference type="ARBA" id="ARBA00023163"/>
    </source>
</evidence>
<dbReference type="InterPro" id="IPR001347">
    <property type="entry name" value="SIS_dom"/>
</dbReference>
<dbReference type="InterPro" id="IPR035472">
    <property type="entry name" value="RpiR-like_SIS"/>
</dbReference>
<dbReference type="InterPro" id="IPR000281">
    <property type="entry name" value="HTH_RpiR"/>
</dbReference>
<reference evidence="4 5" key="1">
    <citation type="submission" date="2014-12" db="EMBL/GenBank/DDBJ databases">
        <title>Complete genome sequence of Bifidobacterium longum subsp. infantis BT1.</title>
        <authorList>
            <person name="Kim J.F."/>
            <person name="Kwak M.-J."/>
        </authorList>
    </citation>
    <scope>NUCLEOTIDE SEQUENCE [LARGE SCALE GENOMIC DNA]</scope>
    <source>
        <strain evidence="4 5">BT1</strain>
    </source>
</reference>
<dbReference type="GO" id="GO:0003700">
    <property type="term" value="F:DNA-binding transcription factor activity"/>
    <property type="evidence" value="ECO:0007669"/>
    <property type="project" value="InterPro"/>
</dbReference>
<dbReference type="PANTHER" id="PTHR30514">
    <property type="entry name" value="GLUCOKINASE"/>
    <property type="match status" value="1"/>
</dbReference>
<dbReference type="Pfam" id="PF01380">
    <property type="entry name" value="SIS"/>
    <property type="match status" value="1"/>
</dbReference>
<gene>
    <name evidence="4" type="ORF">RY67_678</name>
</gene>
<dbReference type="InterPro" id="IPR036388">
    <property type="entry name" value="WH-like_DNA-bd_sf"/>
</dbReference>
<keyword evidence="1" id="KW-0805">Transcription regulation</keyword>
<keyword evidence="2" id="KW-0238">DNA-binding</keyword>
<sequence length="289" mass="30716">MGQVNTNGPAESILARIRLALDALDPAQRKVARFFLENSDVIGDLPIATVARETGVSAGTVVRTCADLGCHGYREMRILIARDNAIRSLLEQRGHARADGEAGSEGERIIARIRGMLDMLRELPDCLDAGAFNRALEMIRDARGIVIVASGLSSGVAANLESRLLRYGRLVTFVRDPLGQDISASLLKPGDLIIAISGSGENRHTVHAVEVATANGADALAVTSFANSSLATRATTTLVASTPATTFNDELIDTSRLPLDIVIESLTGQLGRGEEDPGVISQISEHLDR</sequence>
<keyword evidence="3" id="KW-0804">Transcription</keyword>
<dbReference type="Pfam" id="PF01418">
    <property type="entry name" value="HTH_6"/>
    <property type="match status" value="1"/>
</dbReference>
<dbReference type="AlphaFoldDB" id="A0A0M4LG95"/>
<dbReference type="EMBL" id="CP010411">
    <property type="protein sequence ID" value="ALE08733.1"/>
    <property type="molecule type" value="Genomic_DNA"/>
</dbReference>
<dbReference type="GO" id="GO:0097367">
    <property type="term" value="F:carbohydrate derivative binding"/>
    <property type="evidence" value="ECO:0007669"/>
    <property type="project" value="InterPro"/>
</dbReference>